<feature type="compositionally biased region" description="Polar residues" evidence="1">
    <location>
        <begin position="92"/>
        <end position="125"/>
    </location>
</feature>
<proteinExistence type="predicted"/>
<evidence type="ECO:0000313" key="3">
    <source>
        <dbReference type="Proteomes" id="UP000799118"/>
    </source>
</evidence>
<feature type="compositionally biased region" description="Polar residues" evidence="1">
    <location>
        <begin position="17"/>
        <end position="28"/>
    </location>
</feature>
<feature type="compositionally biased region" description="Low complexity" evidence="1">
    <location>
        <begin position="201"/>
        <end position="210"/>
    </location>
</feature>
<evidence type="ECO:0000313" key="2">
    <source>
        <dbReference type="EMBL" id="KAE9390840.1"/>
    </source>
</evidence>
<dbReference type="OrthoDB" id="3014170at2759"/>
<keyword evidence="3" id="KW-1185">Reference proteome</keyword>
<accession>A0A6A4GZN6</accession>
<feature type="compositionally biased region" description="Acidic residues" evidence="1">
    <location>
        <begin position="211"/>
        <end position="234"/>
    </location>
</feature>
<feature type="compositionally biased region" description="Basic and acidic residues" evidence="1">
    <location>
        <begin position="72"/>
        <end position="82"/>
    </location>
</feature>
<feature type="region of interest" description="Disordered" evidence="1">
    <location>
        <begin position="605"/>
        <end position="642"/>
    </location>
</feature>
<feature type="compositionally biased region" description="Basic residues" evidence="1">
    <location>
        <begin position="1"/>
        <end position="13"/>
    </location>
</feature>
<dbReference type="AlphaFoldDB" id="A0A6A4GZN6"/>
<protein>
    <submittedName>
        <fullName evidence="2">Uncharacterized protein</fullName>
    </submittedName>
</protein>
<feature type="region of interest" description="Disordered" evidence="1">
    <location>
        <begin position="1"/>
        <end position="149"/>
    </location>
</feature>
<sequence length="642" mass="70436">MSGRHSGSRRGGRRSITVPSASSTNSAPETPEFLGSDATKVIAEPTNPLKGLTAPANIKKKTGKNTGNKTRSKGEADPELKRTFPPRLLDPNDTSVLLNGSESANVQANEAAQWQGIRTRSSNKSVHPGQADGPITHRRSSSQVAAERQVMEQQLAELSAKQAAAAASLAKFEQEMKEAQATVAASTHHYDEDIEETFIPSIQQDSGSGEDSSDFQPESENEVDELNNDDSMEIDEPKIKSKGPGHTGTGKRKASNAGDAIASLAKKHCGNTGGLADDWQDNDDVFNYQPLGYSNFSAAHLRINNWSLEMSYSLELLRIPTIRTKRPPGLLLECTFGGLDGIVERENQFMSLHPHSETIPTEPDMFITPTPAMLQSVYNAIILSTTKVPHEIRRGDAVAVCAGAAVTNWRNGFREAAEHAVEAYLLDCSFINPAEHARVATYAIERQYGEDKVELADRLFLWARVSEGFMESFHLLYCLGYHIVKVSNFPKAAAAIRTDEGRPRGALLLAVLACYRAFKGYQDGSGIFPEHPDKFSEVNYGPSSTEIGDWTFDIYDSIQGLDNAWWDRVIPLAKSTYDQHHSRKLKREMEKHVAQNAAATKQAEFDAQVVRSSQPRRRPIQIHQGYPGFIPTGKITSGSEGS</sequence>
<dbReference type="EMBL" id="ML769645">
    <property type="protein sequence ID" value="KAE9390840.1"/>
    <property type="molecule type" value="Genomic_DNA"/>
</dbReference>
<feature type="region of interest" description="Disordered" evidence="1">
    <location>
        <begin position="200"/>
        <end position="257"/>
    </location>
</feature>
<organism evidence="2 3">
    <name type="scientific">Gymnopus androsaceus JB14</name>
    <dbReference type="NCBI Taxonomy" id="1447944"/>
    <lineage>
        <taxon>Eukaryota</taxon>
        <taxon>Fungi</taxon>
        <taxon>Dikarya</taxon>
        <taxon>Basidiomycota</taxon>
        <taxon>Agaricomycotina</taxon>
        <taxon>Agaricomycetes</taxon>
        <taxon>Agaricomycetidae</taxon>
        <taxon>Agaricales</taxon>
        <taxon>Marasmiineae</taxon>
        <taxon>Omphalotaceae</taxon>
        <taxon>Gymnopus</taxon>
    </lineage>
</organism>
<evidence type="ECO:0000256" key="1">
    <source>
        <dbReference type="SAM" id="MobiDB-lite"/>
    </source>
</evidence>
<name>A0A6A4GZN6_9AGAR</name>
<gene>
    <name evidence="2" type="ORF">BT96DRAFT_1001921</name>
</gene>
<reference evidence="2" key="1">
    <citation type="journal article" date="2019" name="Environ. Microbiol.">
        <title>Fungal ecological strategies reflected in gene transcription - a case study of two litter decomposers.</title>
        <authorList>
            <person name="Barbi F."/>
            <person name="Kohler A."/>
            <person name="Barry K."/>
            <person name="Baskaran P."/>
            <person name="Daum C."/>
            <person name="Fauchery L."/>
            <person name="Ihrmark K."/>
            <person name="Kuo A."/>
            <person name="LaButti K."/>
            <person name="Lipzen A."/>
            <person name="Morin E."/>
            <person name="Grigoriev I.V."/>
            <person name="Henrissat B."/>
            <person name="Lindahl B."/>
            <person name="Martin F."/>
        </authorList>
    </citation>
    <scope>NUCLEOTIDE SEQUENCE</scope>
    <source>
        <strain evidence="2">JB14</strain>
    </source>
</reference>
<dbReference type="Proteomes" id="UP000799118">
    <property type="component" value="Unassembled WGS sequence"/>
</dbReference>